<evidence type="ECO:0000256" key="10">
    <source>
        <dbReference type="HAMAP-Rule" id="MF_03180"/>
    </source>
</evidence>
<dbReference type="NCBIfam" id="TIGR00329">
    <property type="entry name" value="gcp_kae1"/>
    <property type="match status" value="1"/>
</dbReference>
<dbReference type="HAMAP" id="MF_01446">
    <property type="entry name" value="Kae1"/>
    <property type="match status" value="1"/>
</dbReference>
<dbReference type="GO" id="GO:0005737">
    <property type="term" value="C:cytoplasm"/>
    <property type="evidence" value="ECO:0007669"/>
    <property type="project" value="UniProtKB-SubCell"/>
</dbReference>
<evidence type="ECO:0000256" key="6">
    <source>
        <dbReference type="ARBA" id="ARBA00023242"/>
    </source>
</evidence>
<comment type="caution">
    <text evidence="12">The sequence shown here is derived from an EMBL/GenBank/DDBJ whole genome shotgun (WGS) entry which is preliminary data.</text>
</comment>
<feature type="binding site" evidence="10">
    <location>
        <begin position="135"/>
        <end position="139"/>
    </location>
    <ligand>
        <name>substrate</name>
    </ligand>
</feature>
<feature type="domain" description="Gcp-like" evidence="11">
    <location>
        <begin position="29"/>
        <end position="305"/>
    </location>
</feature>
<reference evidence="12 13" key="1">
    <citation type="submission" date="2018-08" db="EMBL/GenBank/DDBJ databases">
        <title>Genome and evolution of the arbuscular mycorrhizal fungus Diversispora epigaea (formerly Glomus versiforme) and its bacterial endosymbionts.</title>
        <authorList>
            <person name="Sun X."/>
            <person name="Fei Z."/>
            <person name="Harrison M."/>
        </authorList>
    </citation>
    <scope>NUCLEOTIDE SEQUENCE [LARGE SCALE GENOMIC DNA]</scope>
    <source>
        <strain evidence="12 13">IT104</strain>
    </source>
</reference>
<dbReference type="GO" id="GO:0046872">
    <property type="term" value="F:metal ion binding"/>
    <property type="evidence" value="ECO:0007669"/>
    <property type="project" value="UniProtKB-KW"/>
</dbReference>
<dbReference type="STRING" id="1348612.A0A397J9R5"/>
<dbReference type="Gene3D" id="3.30.420.40">
    <property type="match status" value="2"/>
</dbReference>
<dbReference type="FunFam" id="3.30.420.40:FF:000038">
    <property type="entry name" value="Probable tRNA N6-adenosine threonylcarbamoyltransferase"/>
    <property type="match status" value="1"/>
</dbReference>
<dbReference type="AlphaFoldDB" id="A0A397J9R5"/>
<dbReference type="CDD" id="cd24132">
    <property type="entry name" value="ASKHA_NBD_OSGEP_like_euk"/>
    <property type="match status" value="1"/>
</dbReference>
<feature type="binding site" evidence="10">
    <location>
        <position position="118"/>
    </location>
    <ligand>
        <name>a divalent metal cation</name>
        <dbReference type="ChEBI" id="CHEBI:60240"/>
    </ligand>
</feature>
<comment type="similarity">
    <text evidence="10">Belongs to the KAE1 / TsaD family.</text>
</comment>
<dbReference type="Pfam" id="PF00814">
    <property type="entry name" value="TsaD"/>
    <property type="match status" value="1"/>
</dbReference>
<keyword evidence="7 10" id="KW-0012">Acyltransferase</keyword>
<protein>
    <recommendedName>
        <fullName evidence="1">N(6)-L-threonylcarbamoyladenine synthase</fullName>
        <ecNumber evidence="1">2.3.1.234</ecNumber>
    </recommendedName>
    <alternativeName>
        <fullName evidence="8">N6-L-threonylcarbamoyladenine synthase</fullName>
    </alternativeName>
</protein>
<dbReference type="GO" id="GO:0005634">
    <property type="term" value="C:nucleus"/>
    <property type="evidence" value="ECO:0007669"/>
    <property type="project" value="UniProtKB-SubCell"/>
</dbReference>
<evidence type="ECO:0000256" key="7">
    <source>
        <dbReference type="ARBA" id="ARBA00023315"/>
    </source>
</evidence>
<feature type="binding site" evidence="10">
    <location>
        <position position="167"/>
    </location>
    <ligand>
        <name>substrate</name>
    </ligand>
</feature>
<dbReference type="NCBIfam" id="TIGR03722">
    <property type="entry name" value="arch_KAE1"/>
    <property type="match status" value="1"/>
</dbReference>
<dbReference type="InterPro" id="IPR017861">
    <property type="entry name" value="KAE1/TsaD"/>
</dbReference>
<feature type="binding site" evidence="10">
    <location>
        <position position="135"/>
    </location>
    <ligand>
        <name>a divalent metal cation</name>
        <dbReference type="ChEBI" id="CHEBI:60240"/>
    </ligand>
</feature>
<evidence type="ECO:0000256" key="3">
    <source>
        <dbReference type="ARBA" id="ARBA00022679"/>
    </source>
</evidence>
<feature type="binding site" evidence="10">
    <location>
        <position position="271"/>
    </location>
    <ligand>
        <name>substrate</name>
    </ligand>
</feature>
<dbReference type="Proteomes" id="UP000266861">
    <property type="component" value="Unassembled WGS sequence"/>
</dbReference>
<gene>
    <name evidence="12" type="ORF">Glove_104g55</name>
</gene>
<keyword evidence="13" id="KW-1185">Reference proteome</keyword>
<comment type="cofactor">
    <cofactor evidence="10">
        <name>a divalent metal cation</name>
        <dbReference type="ChEBI" id="CHEBI:60240"/>
    </cofactor>
    <text evidence="10">Binds 1 divalent metal cation per subunit.</text>
</comment>
<evidence type="ECO:0000256" key="9">
    <source>
        <dbReference type="ARBA" id="ARBA00048117"/>
    </source>
</evidence>
<evidence type="ECO:0000256" key="8">
    <source>
        <dbReference type="ARBA" id="ARBA00030439"/>
    </source>
</evidence>
<dbReference type="InterPro" id="IPR043129">
    <property type="entry name" value="ATPase_NBD"/>
</dbReference>
<proteinExistence type="inferred from homology"/>
<dbReference type="GO" id="GO:0061711">
    <property type="term" value="F:tRNA N(6)-L-threonylcarbamoyladenine synthase activity"/>
    <property type="evidence" value="ECO:0007669"/>
    <property type="project" value="UniProtKB-EC"/>
</dbReference>
<dbReference type="PRINTS" id="PR00789">
    <property type="entry name" value="OSIALOPTASE"/>
</dbReference>
<name>A0A397J9R5_9GLOM</name>
<keyword evidence="6 10" id="KW-0539">Nucleus</keyword>
<evidence type="ECO:0000256" key="2">
    <source>
        <dbReference type="ARBA" id="ARBA00022490"/>
    </source>
</evidence>
<dbReference type="PANTHER" id="PTHR11735">
    <property type="entry name" value="TRNA N6-ADENOSINE THREONYLCARBAMOYLTRANSFERASE"/>
    <property type="match status" value="1"/>
</dbReference>
<keyword evidence="3 10" id="KW-0808">Transferase</keyword>
<feature type="binding site" evidence="10">
    <location>
        <position position="299"/>
    </location>
    <ligand>
        <name>a divalent metal cation</name>
        <dbReference type="ChEBI" id="CHEBI:60240"/>
    </ligand>
</feature>
<evidence type="ECO:0000313" key="12">
    <source>
        <dbReference type="EMBL" id="RHZ82726.1"/>
    </source>
</evidence>
<feature type="binding site" evidence="10">
    <location>
        <position position="186"/>
    </location>
    <ligand>
        <name>substrate</name>
    </ligand>
</feature>
<comment type="subcellular location">
    <subcellularLocation>
        <location evidence="10">Cytoplasm</location>
    </subcellularLocation>
    <subcellularLocation>
        <location evidence="10">Nucleus</location>
    </subcellularLocation>
</comment>
<dbReference type="PANTHER" id="PTHR11735:SF14">
    <property type="entry name" value="TRNA N6-ADENOSINE THREONYLCARBAMOYLTRANSFERASE"/>
    <property type="match status" value="1"/>
</dbReference>
<feature type="binding site" evidence="10">
    <location>
        <position position="114"/>
    </location>
    <ligand>
        <name>a divalent metal cation</name>
        <dbReference type="ChEBI" id="CHEBI:60240"/>
    </ligand>
</feature>
<accession>A0A397J9R5</accession>
<dbReference type="InterPro" id="IPR000905">
    <property type="entry name" value="Gcp-like_dom"/>
</dbReference>
<keyword evidence="2 10" id="KW-0963">Cytoplasm</keyword>
<organism evidence="12 13">
    <name type="scientific">Diversispora epigaea</name>
    <dbReference type="NCBI Taxonomy" id="1348612"/>
    <lineage>
        <taxon>Eukaryota</taxon>
        <taxon>Fungi</taxon>
        <taxon>Fungi incertae sedis</taxon>
        <taxon>Mucoromycota</taxon>
        <taxon>Glomeromycotina</taxon>
        <taxon>Glomeromycetes</taxon>
        <taxon>Diversisporales</taxon>
        <taxon>Diversisporaceae</taxon>
        <taxon>Diversispora</taxon>
    </lineage>
</organism>
<dbReference type="InterPro" id="IPR017860">
    <property type="entry name" value="Peptidase_M22_CS"/>
</dbReference>
<evidence type="ECO:0000259" key="11">
    <source>
        <dbReference type="Pfam" id="PF00814"/>
    </source>
</evidence>
<dbReference type="PROSITE" id="PS01016">
    <property type="entry name" value="GLYCOPROTEASE"/>
    <property type="match status" value="1"/>
</dbReference>
<feature type="binding site" evidence="10">
    <location>
        <position position="182"/>
    </location>
    <ligand>
        <name>substrate</name>
    </ligand>
</feature>
<dbReference type="GO" id="GO:0000408">
    <property type="term" value="C:EKC/KEOPS complex"/>
    <property type="evidence" value="ECO:0007669"/>
    <property type="project" value="InterPro"/>
</dbReference>
<comment type="catalytic activity">
    <reaction evidence="9 10">
        <text>L-threonylcarbamoyladenylate + adenosine(37) in tRNA = N(6)-L-threonylcarbamoyladenosine(37) in tRNA + AMP + H(+)</text>
        <dbReference type="Rhea" id="RHEA:37059"/>
        <dbReference type="Rhea" id="RHEA-COMP:10162"/>
        <dbReference type="Rhea" id="RHEA-COMP:10163"/>
        <dbReference type="ChEBI" id="CHEBI:15378"/>
        <dbReference type="ChEBI" id="CHEBI:73682"/>
        <dbReference type="ChEBI" id="CHEBI:74411"/>
        <dbReference type="ChEBI" id="CHEBI:74418"/>
        <dbReference type="ChEBI" id="CHEBI:456215"/>
        <dbReference type="EC" id="2.3.1.234"/>
    </reaction>
</comment>
<dbReference type="GO" id="GO:0002949">
    <property type="term" value="P:tRNA threonylcarbamoyladenosine modification"/>
    <property type="evidence" value="ECO:0007669"/>
    <property type="project" value="UniProtKB-UniRule"/>
</dbReference>
<keyword evidence="5 10" id="KW-0479">Metal-binding</keyword>
<dbReference type="InterPro" id="IPR034680">
    <property type="entry name" value="Kae1_archaea_euk"/>
</dbReference>
<dbReference type="EMBL" id="PQFF01000097">
    <property type="protein sequence ID" value="RHZ82726.1"/>
    <property type="molecule type" value="Genomic_DNA"/>
</dbReference>
<dbReference type="SUPFAM" id="SSF53067">
    <property type="entry name" value="Actin-like ATPase domain"/>
    <property type="match status" value="1"/>
</dbReference>
<sequence length="342" mass="37753">MIAIGLEGSANKLGVGIIEHNYDSNKVNVLANIRHTHVTPPGTGFLPKDTAAHHREFAIPVIREALKTANVKVKEIDCICYTKGPGMGAPLVSVAIVARTLSLLWDKPIIAVNHCIGHIEMGREITGANNPIVLYVSGGNTQVIAYSENRYRIFGETLDIAVGNCLDRFARILKLPNDPSPGYNIEQFAKRGNKFIELPYTVKGMDVSFSGILSNIETISIEQIPIGQITSEDLCFSLQETLFAMLVEITERAMAHIGSREVLIVGGVGCNLRLQEMMQKMVEQRNGKVFATDERFCIDNGIMIAHAGLLAFRTGYTTPLEESTCTQRFRTDEVYISWRKAN</sequence>
<keyword evidence="4 10" id="KW-0819">tRNA processing</keyword>
<dbReference type="EC" id="2.3.1.234" evidence="1"/>
<evidence type="ECO:0000256" key="5">
    <source>
        <dbReference type="ARBA" id="ARBA00022723"/>
    </source>
</evidence>
<dbReference type="FunFam" id="3.30.420.40:FF:000295">
    <property type="entry name" value="Probable tRNA N6-adenosine threonylcarbamoyltransferase"/>
    <property type="match status" value="1"/>
</dbReference>
<dbReference type="OrthoDB" id="10254073at2759"/>
<evidence type="ECO:0000256" key="4">
    <source>
        <dbReference type="ARBA" id="ARBA00022694"/>
    </source>
</evidence>
<evidence type="ECO:0000256" key="1">
    <source>
        <dbReference type="ARBA" id="ARBA00012156"/>
    </source>
</evidence>
<evidence type="ECO:0000313" key="13">
    <source>
        <dbReference type="Proteomes" id="UP000266861"/>
    </source>
</evidence>